<dbReference type="GO" id="GO:0030170">
    <property type="term" value="F:pyridoxal phosphate binding"/>
    <property type="evidence" value="ECO:0007669"/>
    <property type="project" value="InterPro"/>
</dbReference>
<dbReference type="CDD" id="cd00610">
    <property type="entry name" value="OAT_like"/>
    <property type="match status" value="1"/>
</dbReference>
<evidence type="ECO:0000256" key="3">
    <source>
        <dbReference type="ARBA" id="ARBA00022576"/>
    </source>
</evidence>
<dbReference type="InterPro" id="IPR015421">
    <property type="entry name" value="PyrdxlP-dep_Trfase_major"/>
</dbReference>
<dbReference type="Pfam" id="PF00202">
    <property type="entry name" value="Aminotran_3"/>
    <property type="match status" value="1"/>
</dbReference>
<dbReference type="Gene3D" id="3.90.1150.10">
    <property type="entry name" value="Aspartate Aminotransferase, domain 1"/>
    <property type="match status" value="1"/>
</dbReference>
<evidence type="ECO:0000256" key="6">
    <source>
        <dbReference type="RuleBase" id="RU003560"/>
    </source>
</evidence>
<comment type="similarity">
    <text evidence="2 6">Belongs to the class-III pyridoxal-phosphate-dependent aminotransferase family.</text>
</comment>
<keyword evidence="4" id="KW-0808">Transferase</keyword>
<dbReference type="NCBIfam" id="TIGR00709">
    <property type="entry name" value="dat"/>
    <property type="match status" value="1"/>
</dbReference>
<organism evidence="7 8">
    <name type="scientific">Burkholderia cepacia</name>
    <name type="common">Pseudomonas cepacia</name>
    <dbReference type="NCBI Taxonomy" id="292"/>
    <lineage>
        <taxon>Bacteria</taxon>
        <taxon>Pseudomonadati</taxon>
        <taxon>Pseudomonadota</taxon>
        <taxon>Betaproteobacteria</taxon>
        <taxon>Burkholderiales</taxon>
        <taxon>Burkholderiaceae</taxon>
        <taxon>Burkholderia</taxon>
        <taxon>Burkholderia cepacia complex</taxon>
    </lineage>
</organism>
<dbReference type="InterPro" id="IPR005814">
    <property type="entry name" value="Aminotrans_3"/>
</dbReference>
<evidence type="ECO:0000313" key="7">
    <source>
        <dbReference type="EMBL" id="RAQ09957.1"/>
    </source>
</evidence>
<gene>
    <name evidence="7" type="ORF">DPR02_13960</name>
</gene>
<dbReference type="InterPro" id="IPR015422">
    <property type="entry name" value="PyrdxlP-dep_Trfase_small"/>
</dbReference>
<protein>
    <submittedName>
        <fullName evidence="7">Diaminobutyrate--2-oxoglutarate transaminase</fullName>
    </submittedName>
</protein>
<comment type="caution">
    <text evidence="7">The sequence shown here is derived from an EMBL/GenBank/DDBJ whole genome shotgun (WGS) entry which is preliminary data.</text>
</comment>
<reference evidence="7 8" key="1">
    <citation type="submission" date="2018-06" db="EMBL/GenBank/DDBJ databases">
        <title>Towards the identification of Burkholderia cepacia strain which caused fatal septicemia.</title>
        <authorList>
            <person name="Bui L.A.T."/>
            <person name="Zakharova I.B."/>
            <person name="Shpak I.M."/>
            <person name="Teteryatnikova N."/>
            <person name="Ustinov D.V."/>
            <person name="Kuzyutina Y.A."/>
            <person name="Nguyen H.N."/>
            <person name="Antonov A.S."/>
            <person name="Avdyusheva E.F."/>
            <person name="Victorov D.V."/>
        </authorList>
    </citation>
    <scope>NUCLEOTIDE SEQUENCE [LARGE SCALE GENOMIC DNA]</scope>
    <source>
        <strain evidence="7 8">PT02</strain>
    </source>
</reference>
<evidence type="ECO:0000313" key="8">
    <source>
        <dbReference type="Proteomes" id="UP000248899"/>
    </source>
</evidence>
<dbReference type="Gene3D" id="3.40.640.10">
    <property type="entry name" value="Type I PLP-dependent aspartate aminotransferase-like (Major domain)"/>
    <property type="match status" value="1"/>
</dbReference>
<dbReference type="EMBL" id="QLUZ01000007">
    <property type="protein sequence ID" value="RAQ09957.1"/>
    <property type="molecule type" value="Genomic_DNA"/>
</dbReference>
<dbReference type="InterPro" id="IPR004637">
    <property type="entry name" value="Dat"/>
</dbReference>
<dbReference type="RefSeq" id="WP_059682534.1">
    <property type="nucleotide sequence ID" value="NZ_CP192560.1"/>
</dbReference>
<evidence type="ECO:0000256" key="1">
    <source>
        <dbReference type="ARBA" id="ARBA00001933"/>
    </source>
</evidence>
<proteinExistence type="inferred from homology"/>
<dbReference type="PIRSF" id="PIRSF000521">
    <property type="entry name" value="Transaminase_4ab_Lys_Orn"/>
    <property type="match status" value="1"/>
</dbReference>
<evidence type="ECO:0000256" key="2">
    <source>
        <dbReference type="ARBA" id="ARBA00008954"/>
    </source>
</evidence>
<keyword evidence="5 6" id="KW-0663">Pyridoxal phosphate</keyword>
<dbReference type="PANTHER" id="PTHR43552">
    <property type="entry name" value="DIAMINOBUTYRATE--2-OXOGLUTARATE AMINOTRANSFERASE"/>
    <property type="match status" value="1"/>
</dbReference>
<evidence type="ECO:0000256" key="4">
    <source>
        <dbReference type="ARBA" id="ARBA00022679"/>
    </source>
</evidence>
<comment type="cofactor">
    <cofactor evidence="1">
        <name>pyridoxal 5'-phosphate</name>
        <dbReference type="ChEBI" id="CHEBI:597326"/>
    </cofactor>
</comment>
<sequence>MHDHATHSAPHSALSLLAERESNARTYARSIDRVLTKGEIAVVYDSEGRRYLDCLACAGALPLGHNHPYVMERTSQFLASGHILQGLDIATPAKLAFVDELYQVLPPAFAANAKLQFCGPSGADAVEAVIKLFKTATGRRSVLAFHGAYHGMTMGALSLMGNIEPKRAVAGHMAEVFFLPYPNAYRCPFGMGGEASDTLSLAYIDHLLSDPESGITPPALIIVEAVQGEGGCIPASATWLRGLAALAARHGIPLVIDEVQTGFGRTGAMFAHEHAGIVPDAIVMSKAVGGGFPLALIAYHRQYDKWNPGAHTGTFRGNQIALVSGAATLRYLRENDVPAAAARVGARLRAGLETLQARFDCIGDVRGRGLMLGVEIVDPRGRRDARGLPPADGALAKRIKRECLRQGMIIETGGRHGAVLRLLPPLVLTDAQADEILAILDIALSVYTARTEQADAPKAEAL</sequence>
<dbReference type="SUPFAM" id="SSF53383">
    <property type="entry name" value="PLP-dependent transferases"/>
    <property type="match status" value="1"/>
</dbReference>
<dbReference type="Proteomes" id="UP000248899">
    <property type="component" value="Unassembled WGS sequence"/>
</dbReference>
<dbReference type="InterPro" id="IPR049704">
    <property type="entry name" value="Aminotrans_3_PPA_site"/>
</dbReference>
<dbReference type="InterPro" id="IPR015424">
    <property type="entry name" value="PyrdxlP-dep_Trfase"/>
</dbReference>
<name>A0AAQ0FHK5_BURCE</name>
<evidence type="ECO:0000256" key="5">
    <source>
        <dbReference type="ARBA" id="ARBA00022898"/>
    </source>
</evidence>
<dbReference type="GO" id="GO:0008483">
    <property type="term" value="F:transaminase activity"/>
    <property type="evidence" value="ECO:0007669"/>
    <property type="project" value="UniProtKB-KW"/>
</dbReference>
<dbReference type="PANTHER" id="PTHR43552:SF1">
    <property type="entry name" value="DIAMINOBUTYRATE--2-OXOGLUTARATE AMINOTRANSFERASE"/>
    <property type="match status" value="1"/>
</dbReference>
<accession>A0AAQ0FHK5</accession>
<dbReference type="PROSITE" id="PS00600">
    <property type="entry name" value="AA_TRANSFER_CLASS_3"/>
    <property type="match status" value="1"/>
</dbReference>
<keyword evidence="3" id="KW-0032">Aminotransferase</keyword>
<dbReference type="AlphaFoldDB" id="A0AAQ0FHK5"/>